<dbReference type="Proteomes" id="UP000243640">
    <property type="component" value="Unassembled WGS sequence"/>
</dbReference>
<dbReference type="Gene3D" id="3.40.50.150">
    <property type="entry name" value="Vaccinia Virus protein VP39"/>
    <property type="match status" value="1"/>
</dbReference>
<keyword evidence="5" id="KW-1185">Reference proteome</keyword>
<dbReference type="GO" id="GO:0032259">
    <property type="term" value="P:methylation"/>
    <property type="evidence" value="ECO:0007669"/>
    <property type="project" value="UniProtKB-KW"/>
</dbReference>
<accession>A0A235CNN0</accession>
<gene>
    <name evidence="2" type="ORF">B6S09_00770</name>
    <name evidence="3" type="ORF">LY04_00257</name>
</gene>
<comment type="caution">
    <text evidence="2">The sequence shown here is derived from an EMBL/GenBank/DDBJ whole genome shotgun (WGS) entry which is preliminary data.</text>
</comment>
<organism evidence="2 4">
    <name type="scientific">Oceanimonas baumannii</name>
    <dbReference type="NCBI Taxonomy" id="129578"/>
    <lineage>
        <taxon>Bacteria</taxon>
        <taxon>Pseudomonadati</taxon>
        <taxon>Pseudomonadota</taxon>
        <taxon>Gammaproteobacteria</taxon>
        <taxon>Aeromonadales</taxon>
        <taxon>Aeromonadaceae</taxon>
        <taxon>Oceanimonas</taxon>
    </lineage>
</organism>
<evidence type="ECO:0000313" key="2">
    <source>
        <dbReference type="EMBL" id="OYD26150.1"/>
    </source>
</evidence>
<dbReference type="AlphaFoldDB" id="A0A235CNN0"/>
<dbReference type="SUPFAM" id="SSF53335">
    <property type="entry name" value="S-adenosyl-L-methionine-dependent methyltransferases"/>
    <property type="match status" value="1"/>
</dbReference>
<dbReference type="Pfam" id="PF08241">
    <property type="entry name" value="Methyltransf_11"/>
    <property type="match status" value="1"/>
</dbReference>
<dbReference type="OrthoDB" id="6191410at2"/>
<dbReference type="EMBL" id="SODO01000001">
    <property type="protein sequence ID" value="TDW62202.1"/>
    <property type="molecule type" value="Genomic_DNA"/>
</dbReference>
<dbReference type="InterPro" id="IPR029063">
    <property type="entry name" value="SAM-dependent_MTases_sf"/>
</dbReference>
<keyword evidence="2" id="KW-0489">Methyltransferase</keyword>
<keyword evidence="2" id="KW-0808">Transferase</keyword>
<dbReference type="EMBL" id="NQJF01000001">
    <property type="protein sequence ID" value="OYD26150.1"/>
    <property type="molecule type" value="Genomic_DNA"/>
</dbReference>
<name>A0A235CNN0_9GAMM</name>
<dbReference type="RefSeq" id="WP_094276591.1">
    <property type="nucleotide sequence ID" value="NZ_JBLWZI010000018.1"/>
</dbReference>
<dbReference type="CDD" id="cd02440">
    <property type="entry name" value="AdoMet_MTases"/>
    <property type="match status" value="1"/>
</dbReference>
<reference evidence="2 4" key="1">
    <citation type="submission" date="2017-08" db="EMBL/GenBank/DDBJ databases">
        <title>Draft Genome Sequence of the Marine Bacterium Oceanimonas baumannii ATCC 700832.</title>
        <authorList>
            <person name="Mcclelland W.D."/>
            <person name="Brennan M.A."/>
            <person name="Trachtenberg A.M."/>
            <person name="Maclea K.S."/>
        </authorList>
    </citation>
    <scope>NUCLEOTIDE SEQUENCE [LARGE SCALE GENOMIC DNA]</scope>
    <source>
        <strain evidence="2 4">ATCC 700832</strain>
    </source>
</reference>
<evidence type="ECO:0000313" key="4">
    <source>
        <dbReference type="Proteomes" id="UP000243640"/>
    </source>
</evidence>
<dbReference type="Proteomes" id="UP000295058">
    <property type="component" value="Unassembled WGS sequence"/>
</dbReference>
<feature type="domain" description="Methyltransferase type 11" evidence="1">
    <location>
        <begin position="68"/>
        <end position="125"/>
    </location>
</feature>
<evidence type="ECO:0000313" key="5">
    <source>
        <dbReference type="Proteomes" id="UP000295058"/>
    </source>
</evidence>
<dbReference type="GO" id="GO:0008757">
    <property type="term" value="F:S-adenosylmethionine-dependent methyltransferase activity"/>
    <property type="evidence" value="ECO:0007669"/>
    <property type="project" value="InterPro"/>
</dbReference>
<reference evidence="3 5" key="2">
    <citation type="submission" date="2019-03" db="EMBL/GenBank/DDBJ databases">
        <title>Genomic Encyclopedia of Archaeal and Bacterial Type Strains, Phase II (KMG-II): from individual species to whole genera.</title>
        <authorList>
            <person name="Goeker M."/>
        </authorList>
    </citation>
    <scope>NUCLEOTIDE SEQUENCE [LARGE SCALE GENOMIC DNA]</scope>
    <source>
        <strain evidence="3 5">DSM 15594</strain>
    </source>
</reference>
<dbReference type="InterPro" id="IPR013216">
    <property type="entry name" value="Methyltransf_11"/>
</dbReference>
<evidence type="ECO:0000313" key="3">
    <source>
        <dbReference type="EMBL" id="TDW62202.1"/>
    </source>
</evidence>
<evidence type="ECO:0000259" key="1">
    <source>
        <dbReference type="Pfam" id="PF08241"/>
    </source>
</evidence>
<protein>
    <submittedName>
        <fullName evidence="2 3">Methyltransferase</fullName>
    </submittedName>
</protein>
<proteinExistence type="predicted"/>
<sequence length="238" mass="27002">MDTASHTVIPAPHSWSSLPRGRYIAEQLQHRLDEWGPGLFGFSLLKVDALSAALSLKSSRLRQDVVMAQRELEGVDLLGDLTAMPFAPGSLDACLLAHVLEYSAHPHAILRETETALRDDGWLILTGFNPYGSAGLARWLPGWRKRLPHWRTMVAPSRVEDWLKLLGFEVIKRDYIGFTGLMPWLAHWQRQRCPQFCPSPAAVYILLARKRRFPLTPVREQRAVAPPVTRPEMARQQE</sequence>